<organism evidence="13 14">
    <name type="scientific">Brenthis ino</name>
    <name type="common">lesser marbled fritillary</name>
    <dbReference type="NCBI Taxonomy" id="405034"/>
    <lineage>
        <taxon>Eukaryota</taxon>
        <taxon>Metazoa</taxon>
        <taxon>Ecdysozoa</taxon>
        <taxon>Arthropoda</taxon>
        <taxon>Hexapoda</taxon>
        <taxon>Insecta</taxon>
        <taxon>Pterygota</taxon>
        <taxon>Neoptera</taxon>
        <taxon>Endopterygota</taxon>
        <taxon>Lepidoptera</taxon>
        <taxon>Glossata</taxon>
        <taxon>Ditrysia</taxon>
        <taxon>Papilionoidea</taxon>
        <taxon>Nymphalidae</taxon>
        <taxon>Heliconiinae</taxon>
        <taxon>Argynnini</taxon>
        <taxon>Brenthis</taxon>
    </lineage>
</organism>
<evidence type="ECO:0000256" key="5">
    <source>
        <dbReference type="ARBA" id="ARBA00023110"/>
    </source>
</evidence>
<dbReference type="GO" id="GO:0003755">
    <property type="term" value="F:peptidyl-prolyl cis-trans isomerase activity"/>
    <property type="evidence" value="ECO:0007669"/>
    <property type="project" value="UniProtKB-KW"/>
</dbReference>
<dbReference type="FunFam" id="3.10.50.40:FF:000013">
    <property type="entry name" value="Peptidylprolyl isomerase"/>
    <property type="match status" value="1"/>
</dbReference>
<keyword evidence="14" id="KW-1185">Reference proteome</keyword>
<dbReference type="InterPro" id="IPR019734">
    <property type="entry name" value="TPR_rpt"/>
</dbReference>
<dbReference type="Pfam" id="PF00254">
    <property type="entry name" value="FKBP_C"/>
    <property type="match status" value="2"/>
</dbReference>
<dbReference type="EC" id="5.2.1.8" evidence="2"/>
<keyword evidence="7" id="KW-0413">Isomerase</keyword>
<proteinExistence type="predicted"/>
<evidence type="ECO:0000259" key="12">
    <source>
        <dbReference type="Pfam" id="PF12999"/>
    </source>
</evidence>
<dbReference type="InterPro" id="IPR036055">
    <property type="entry name" value="LDL_receptor-like_sf"/>
</dbReference>
<keyword evidence="10" id="KW-0812">Transmembrane</keyword>
<dbReference type="SUPFAM" id="SSF48452">
    <property type="entry name" value="TPR-like"/>
    <property type="match status" value="1"/>
</dbReference>
<dbReference type="InterPro" id="IPR028146">
    <property type="entry name" value="PRKCSH_N"/>
</dbReference>
<dbReference type="SUPFAM" id="SSF54534">
    <property type="entry name" value="FKBP-like"/>
    <property type="match status" value="2"/>
</dbReference>
<keyword evidence="5" id="KW-0697">Rotamase</keyword>
<evidence type="ECO:0000256" key="3">
    <source>
        <dbReference type="ARBA" id="ARBA00022737"/>
    </source>
</evidence>
<dbReference type="OrthoDB" id="433738at2759"/>
<evidence type="ECO:0000256" key="6">
    <source>
        <dbReference type="ARBA" id="ARBA00023157"/>
    </source>
</evidence>
<evidence type="ECO:0000256" key="10">
    <source>
        <dbReference type="SAM" id="Phobius"/>
    </source>
</evidence>
<evidence type="ECO:0000256" key="7">
    <source>
        <dbReference type="ARBA" id="ARBA00023235"/>
    </source>
</evidence>
<dbReference type="SMART" id="SM00028">
    <property type="entry name" value="TPR"/>
    <property type="match status" value="3"/>
</dbReference>
<evidence type="ECO:0000259" key="11">
    <source>
        <dbReference type="Pfam" id="PF00254"/>
    </source>
</evidence>
<feature type="domain" description="Glucosidase II beta subunit N-terminal" evidence="12">
    <location>
        <begin position="72"/>
        <end position="171"/>
    </location>
</feature>
<dbReference type="FunFam" id="1.25.40.10:FF:000008">
    <property type="entry name" value="Peptidylprolyl isomerase"/>
    <property type="match status" value="1"/>
</dbReference>
<evidence type="ECO:0000256" key="8">
    <source>
        <dbReference type="ARBA" id="ARBA00029569"/>
    </source>
</evidence>
<dbReference type="PANTHER" id="PTHR46512">
    <property type="entry name" value="PEPTIDYLPROLYL ISOMERASE"/>
    <property type="match status" value="1"/>
</dbReference>
<dbReference type="Pfam" id="PF12999">
    <property type="entry name" value="PRKCSH-like"/>
    <property type="match status" value="1"/>
</dbReference>
<reference evidence="13" key="1">
    <citation type="submission" date="2021-12" db="EMBL/GenBank/DDBJ databases">
        <authorList>
            <person name="Martin H S."/>
        </authorList>
    </citation>
    <scope>NUCLEOTIDE SEQUENCE</scope>
</reference>
<evidence type="ECO:0000256" key="4">
    <source>
        <dbReference type="ARBA" id="ARBA00022803"/>
    </source>
</evidence>
<dbReference type="CDD" id="cd00112">
    <property type="entry name" value="LDLa"/>
    <property type="match status" value="1"/>
</dbReference>
<keyword evidence="4" id="KW-0802">TPR repeat</keyword>
<keyword evidence="6" id="KW-1015">Disulfide bond</keyword>
<dbReference type="InterPro" id="IPR011990">
    <property type="entry name" value="TPR-like_helical_dom_sf"/>
</dbReference>
<dbReference type="InterPro" id="IPR050754">
    <property type="entry name" value="FKBP4/5/8-like"/>
</dbReference>
<dbReference type="Gene3D" id="1.25.40.10">
    <property type="entry name" value="Tetratricopeptide repeat domain"/>
    <property type="match status" value="1"/>
</dbReference>
<keyword evidence="10" id="KW-1133">Transmembrane helix</keyword>
<dbReference type="Gene3D" id="4.10.400.10">
    <property type="entry name" value="Low-density Lipoprotein Receptor"/>
    <property type="match status" value="1"/>
</dbReference>
<protein>
    <recommendedName>
        <fullName evidence="2">peptidylprolyl isomerase</fullName>
        <ecNumber evidence="2">5.2.1.8</ecNumber>
    </recommendedName>
    <alternativeName>
        <fullName evidence="8">Rotamase</fullName>
    </alternativeName>
</protein>
<dbReference type="PANTHER" id="PTHR46512:SF9">
    <property type="entry name" value="PEPTIDYLPROLYL ISOMERASE"/>
    <property type="match status" value="1"/>
</dbReference>
<evidence type="ECO:0000256" key="9">
    <source>
        <dbReference type="SAM" id="MobiDB-lite"/>
    </source>
</evidence>
<dbReference type="Gene3D" id="3.10.50.40">
    <property type="match status" value="2"/>
</dbReference>
<evidence type="ECO:0000313" key="14">
    <source>
        <dbReference type="Proteomes" id="UP000838878"/>
    </source>
</evidence>
<dbReference type="AlphaFoldDB" id="A0A8J9YDS1"/>
<feature type="non-terminal residue" evidence="13">
    <location>
        <position position="658"/>
    </location>
</feature>
<evidence type="ECO:0000256" key="2">
    <source>
        <dbReference type="ARBA" id="ARBA00013194"/>
    </source>
</evidence>
<name>A0A8J9YDS1_9NEOP</name>
<feature type="domain" description="PPIase FKBP-type" evidence="11">
    <location>
        <begin position="332"/>
        <end position="420"/>
    </location>
</feature>
<dbReference type="EMBL" id="OV170224">
    <property type="protein sequence ID" value="CAH0724016.1"/>
    <property type="molecule type" value="Genomic_DNA"/>
</dbReference>
<sequence length="658" mass="74291">MTYATVMGLKKKKNVIIITCFMISCYFLYQLYFFFTITSEANNNVIVPLLDHDIIKDFQHLRSDVDKYISEHGKIRGVYYADIKSYRPDSKNEFKCKSSDQKIPFDQVNDDFCDCEDNTDEPSTTACPNGVFYCDTQQPRRKTFIIPSNKVNDGICDCCDGSDEWLTLKKNLLSQNCNSRNYIGAIMTVDEGIDITKAGDRGVLKRIIKEGEGTDTPNAGCQVTVHYTGTLLDGTKFDSSKDRNEPFEFNLGKGTVIKAWDIGVATMKKGEVCVLTCAPEYAYGANGSPPKIPPNSTLQFEIEMIDWKVEDLSPNKNKGILRHIVEQGSGFENPNDGAQVSVELEGKLPDGKVFDTRTVTFTLGEGTENNICEGIERALEKFTLGEKSRLTLQPKYAFKSEGNNEMGVPPNSVVEYTVKLTSFEKAKEAWAMDGAEKLEQAKIIKEKGTNYFKSNKFQLAIKKYRKVVSLLEDMPEDKSEKDELKSQAKELLVSAHLNLSLVYLKVTPPHHYEAKDHATKALKFDEDNVKGLFRRGQALLGLGEADQALNDFQKIVEKEPQNKAAANQIAVCRSTLQKQKQREKQLYANMFDKFAKHDAQVEKKLASEEVDVIGEKVGEWGKGEGEWTDEQRDRKPTEFEKENPNILMLDKDGRFENM</sequence>
<dbReference type="InterPro" id="IPR002172">
    <property type="entry name" value="LDrepeatLR_classA_rpt"/>
</dbReference>
<keyword evidence="3" id="KW-0677">Repeat</keyword>
<gene>
    <name evidence="13" type="ORF">BINO364_LOCUS9777</name>
</gene>
<dbReference type="InterPro" id="IPR046357">
    <property type="entry name" value="PPIase_dom_sf"/>
</dbReference>
<feature type="region of interest" description="Disordered" evidence="9">
    <location>
        <begin position="620"/>
        <end position="658"/>
    </location>
</feature>
<dbReference type="Proteomes" id="UP000838878">
    <property type="component" value="Chromosome 4"/>
</dbReference>
<feature type="domain" description="PPIase FKBP-type" evidence="11">
    <location>
        <begin position="215"/>
        <end position="304"/>
    </location>
</feature>
<evidence type="ECO:0000256" key="1">
    <source>
        <dbReference type="ARBA" id="ARBA00000971"/>
    </source>
</evidence>
<evidence type="ECO:0000313" key="13">
    <source>
        <dbReference type="EMBL" id="CAH0724016.1"/>
    </source>
</evidence>
<accession>A0A8J9YDS1</accession>
<feature type="transmembrane region" description="Helical" evidence="10">
    <location>
        <begin position="15"/>
        <end position="35"/>
    </location>
</feature>
<dbReference type="InterPro" id="IPR001179">
    <property type="entry name" value="PPIase_FKBP_dom"/>
</dbReference>
<comment type="catalytic activity">
    <reaction evidence="1">
        <text>[protein]-peptidylproline (omega=180) = [protein]-peptidylproline (omega=0)</text>
        <dbReference type="Rhea" id="RHEA:16237"/>
        <dbReference type="Rhea" id="RHEA-COMP:10747"/>
        <dbReference type="Rhea" id="RHEA-COMP:10748"/>
        <dbReference type="ChEBI" id="CHEBI:83833"/>
        <dbReference type="ChEBI" id="CHEBI:83834"/>
        <dbReference type="EC" id="5.2.1.8"/>
    </reaction>
</comment>
<dbReference type="FunFam" id="3.10.50.40:FF:000025">
    <property type="entry name" value="Peptidylprolyl isomerase"/>
    <property type="match status" value="1"/>
</dbReference>
<keyword evidence="10" id="KW-0472">Membrane</keyword>